<protein>
    <submittedName>
        <fullName evidence="1">Helix-turn-helix domain-containing protein</fullName>
    </submittedName>
</protein>
<organism evidence="1 2">
    <name type="scientific">Williamsia herbipolensis</name>
    <dbReference type="NCBI Taxonomy" id="1603258"/>
    <lineage>
        <taxon>Bacteria</taxon>
        <taxon>Bacillati</taxon>
        <taxon>Actinomycetota</taxon>
        <taxon>Actinomycetes</taxon>
        <taxon>Mycobacteriales</taxon>
        <taxon>Nocardiaceae</taxon>
        <taxon>Williamsia</taxon>
    </lineage>
</organism>
<dbReference type="AlphaFoldDB" id="A0AAU4JY86"/>
<dbReference type="Proteomes" id="UP001432128">
    <property type="component" value="Chromosome"/>
</dbReference>
<dbReference type="Pfam" id="PF13730">
    <property type="entry name" value="HTH_36"/>
    <property type="match status" value="1"/>
</dbReference>
<accession>A0AAU4JY86</accession>
<dbReference type="Gene3D" id="1.10.10.10">
    <property type="entry name" value="Winged helix-like DNA-binding domain superfamily/Winged helix DNA-binding domain"/>
    <property type="match status" value="1"/>
</dbReference>
<dbReference type="SUPFAM" id="SSF46785">
    <property type="entry name" value="Winged helix' DNA-binding domain"/>
    <property type="match status" value="1"/>
</dbReference>
<dbReference type="InterPro" id="IPR036390">
    <property type="entry name" value="WH_DNA-bd_sf"/>
</dbReference>
<dbReference type="EMBL" id="CP108021">
    <property type="protein sequence ID" value="WUM18774.1"/>
    <property type="molecule type" value="Genomic_DNA"/>
</dbReference>
<dbReference type="RefSeq" id="WP_328856358.1">
    <property type="nucleotide sequence ID" value="NZ_CP108021.1"/>
</dbReference>
<reference evidence="1 2" key="1">
    <citation type="submission" date="2022-10" db="EMBL/GenBank/DDBJ databases">
        <title>The complete genomes of actinobacterial strains from the NBC collection.</title>
        <authorList>
            <person name="Joergensen T.S."/>
            <person name="Alvarez Arevalo M."/>
            <person name="Sterndorff E.B."/>
            <person name="Faurdal D."/>
            <person name="Vuksanovic O."/>
            <person name="Mourched A.-S."/>
            <person name="Charusanti P."/>
            <person name="Shaw S."/>
            <person name="Blin K."/>
            <person name="Weber T."/>
        </authorList>
    </citation>
    <scope>NUCLEOTIDE SEQUENCE [LARGE SCALE GENOMIC DNA]</scope>
    <source>
        <strain evidence="1 2">NBC_00319</strain>
    </source>
</reference>
<evidence type="ECO:0000313" key="1">
    <source>
        <dbReference type="EMBL" id="WUM18774.1"/>
    </source>
</evidence>
<name>A0AAU4JY86_9NOCA</name>
<sequence>MSDADAVAAAECSSPRILLAAARFEWERVVRAADLPTSVKCIALILATYASKDGENVRPSVATVADHMRTSERTVNRAMVTLREAGLIERVRRGNRWADSSAHRTDLHRLTIPEGVLFMPELIERSTPEHASPGDIRVV</sequence>
<gene>
    <name evidence="1" type="ORF">OG579_13650</name>
</gene>
<evidence type="ECO:0000313" key="2">
    <source>
        <dbReference type="Proteomes" id="UP001432128"/>
    </source>
</evidence>
<proteinExistence type="predicted"/>
<keyword evidence="2" id="KW-1185">Reference proteome</keyword>
<dbReference type="KEGG" id="whr:OG579_13650"/>
<dbReference type="InterPro" id="IPR036388">
    <property type="entry name" value="WH-like_DNA-bd_sf"/>
</dbReference>